<dbReference type="SUPFAM" id="SSF52540">
    <property type="entry name" value="P-loop containing nucleoside triphosphate hydrolases"/>
    <property type="match status" value="1"/>
</dbReference>
<evidence type="ECO:0000313" key="1">
    <source>
        <dbReference type="EMBL" id="QYX33443.1"/>
    </source>
</evidence>
<gene>
    <name evidence="1" type="ORF">K2F26_09060</name>
</gene>
<reference evidence="1 2" key="1">
    <citation type="journal article" date="2022" name="J. Am. Chem. Soc.">
        <title>Biosynthesis of Guanitoxin Enables Global Environmental Detection in Freshwater Cyanobacteria.</title>
        <authorList>
            <person name="Lima S.T."/>
            <person name="Fallon T.R."/>
            <person name="Cordoza J.L."/>
            <person name="Chekan J.R."/>
            <person name="Delbaje E."/>
            <person name="Hopiavuori A.R."/>
            <person name="Alvarenga D.O."/>
            <person name="Wood S.M."/>
            <person name="Luhavaya H."/>
            <person name="Baumgartner J.T."/>
            <person name="Dorr F.A."/>
            <person name="Etchegaray A."/>
            <person name="Pinto E."/>
            <person name="McKinnie S.M.K."/>
            <person name="Fiore M.F."/>
            <person name="Moore B.S."/>
        </authorList>
    </citation>
    <scope>NUCLEOTIDE SEQUENCE [LARGE SCALE GENOMIC DNA]</scope>
    <source>
        <strain evidence="1 2">ITEP-024</strain>
    </source>
</reference>
<sequence>MSNIDKYSLFEEARQNSVNPFSLIPVVSATEVWGEVITNLPGLNQHIDERIFDAITEVRKKYSPKIGIAIKGDRGTGKSHIIHRVWKKITQDGGSVFAYIGPCTNPKRINSHVRFYLADSFTHQDSQGITQWQKLAAAAINKLKGTEFEDKYRPYIEKCHSPNELKKYILENQNKSKLLDFFDELVEAILENQIGIDFNFLKAILFLLLKSAKNAQISLDWIKGVDNSEIKTIGLPEFLFEEQEGKSIWMIKQICKLAEISSLPVIVCFDQLDSAASDNDSGDSPAQILAKCIDQIYFQCSNIIIICCVISDTWKEIEQMGSGIPDRVGQRSVKAKPPNTEQTIELVKLRLDWFYKENNLNPQDYPYLYPFDESKIKQIASESASVRSLMTWCVEEFKKVVIPPPQPGKSIDPLLLPDPLDQQKKKFVDEYEDLCQKISIPIKDDDRLAAIINCTINMIPGGGTANVVIKEVKKIADANHDLHFIVSADDCLQNYEVKIGVRICETTNGNTFNAVIKRLLNYDKYGITRGCLVRSSDVPRSWRTGYQLKEKLENDKGGKVVVLKKNEIKPLAAIHTIYEQAEDYGFTKEEVTELVKELRLAADNLLICEILSAPV</sequence>
<evidence type="ECO:0008006" key="3">
    <source>
        <dbReference type="Google" id="ProtNLM"/>
    </source>
</evidence>
<name>A0ABX8X420_9CYAN</name>
<dbReference type="InterPro" id="IPR027417">
    <property type="entry name" value="P-loop_NTPase"/>
</dbReference>
<proteinExistence type="predicted"/>
<dbReference type="EMBL" id="CP080598">
    <property type="protein sequence ID" value="QYX33443.1"/>
    <property type="molecule type" value="Genomic_DNA"/>
</dbReference>
<protein>
    <recommendedName>
        <fullName evidence="3">Orc1-like AAA ATPase domain-containing protein</fullName>
    </recommendedName>
</protein>
<dbReference type="Proteomes" id="UP000826540">
    <property type="component" value="Chromosome"/>
</dbReference>
<accession>A0ABX8X420</accession>
<organism evidence="1 2">
    <name type="scientific">Sphaerospermopsis torques-reginae ITEP-024</name>
    <dbReference type="NCBI Taxonomy" id="984208"/>
    <lineage>
        <taxon>Bacteria</taxon>
        <taxon>Bacillati</taxon>
        <taxon>Cyanobacteriota</taxon>
        <taxon>Cyanophyceae</taxon>
        <taxon>Nostocales</taxon>
        <taxon>Aphanizomenonaceae</taxon>
        <taxon>Sphaerospermopsis</taxon>
        <taxon>Sphaerospermopsis torques-reginae</taxon>
    </lineage>
</organism>
<evidence type="ECO:0000313" key="2">
    <source>
        <dbReference type="Proteomes" id="UP000826540"/>
    </source>
</evidence>
<keyword evidence="2" id="KW-1185">Reference proteome</keyword>